<dbReference type="EMBL" id="VSSQ01000999">
    <property type="protein sequence ID" value="MPM03993.1"/>
    <property type="molecule type" value="Genomic_DNA"/>
</dbReference>
<dbReference type="PROSITE" id="PS51257">
    <property type="entry name" value="PROKAR_LIPOPROTEIN"/>
    <property type="match status" value="1"/>
</dbReference>
<organism evidence="1">
    <name type="scientific">bioreactor metagenome</name>
    <dbReference type="NCBI Taxonomy" id="1076179"/>
    <lineage>
        <taxon>unclassified sequences</taxon>
        <taxon>metagenomes</taxon>
        <taxon>ecological metagenomes</taxon>
    </lineage>
</organism>
<reference evidence="1" key="1">
    <citation type="submission" date="2019-08" db="EMBL/GenBank/DDBJ databases">
        <authorList>
            <person name="Kucharzyk K."/>
            <person name="Murdoch R.W."/>
            <person name="Higgins S."/>
            <person name="Loffler F."/>
        </authorList>
    </citation>
    <scope>NUCLEOTIDE SEQUENCE</scope>
</reference>
<accession>A0A644WNT4</accession>
<proteinExistence type="predicted"/>
<comment type="caution">
    <text evidence="1">The sequence shown here is derived from an EMBL/GenBank/DDBJ whole genome shotgun (WGS) entry which is preliminary data.</text>
</comment>
<dbReference type="Gene3D" id="3.10.450.50">
    <property type="match status" value="1"/>
</dbReference>
<evidence type="ECO:0000313" key="1">
    <source>
        <dbReference type="EMBL" id="MPM03993.1"/>
    </source>
</evidence>
<sequence length="132" mass="15038">MKQATAFLFILVIITSCRLLGVEKKNSPEYVTKQFLTHFQKLEFDEAMEYGTENTKMMLRLFKSLSNMVPDSTRSQNDFSDAEIGKCTVEGNTAVCSYTANGKNQTIDLIRQDGKWLVDLKKEQKNPFNPGK</sequence>
<dbReference type="AlphaFoldDB" id="A0A644WNT4"/>
<name>A0A644WNT4_9ZZZZ</name>
<gene>
    <name evidence="1" type="ORF">SDC9_50260</name>
</gene>
<protein>
    <submittedName>
        <fullName evidence="1">Uncharacterized protein</fullName>
    </submittedName>
</protein>